<dbReference type="Pfam" id="PF05013">
    <property type="entry name" value="FGase"/>
    <property type="match status" value="1"/>
</dbReference>
<dbReference type="InterPro" id="IPR007709">
    <property type="entry name" value="N-FG_amidohydro"/>
</dbReference>
<reference evidence="1 2" key="1">
    <citation type="submission" date="2023-09" db="EMBL/GenBank/DDBJ databases">
        <authorList>
            <person name="Rey-Velasco X."/>
        </authorList>
    </citation>
    <scope>NUCLEOTIDE SEQUENCE [LARGE SCALE GENOMIC DNA]</scope>
    <source>
        <strain evidence="1 2">W345</strain>
    </source>
</reference>
<evidence type="ECO:0000313" key="2">
    <source>
        <dbReference type="Proteomes" id="UP001254608"/>
    </source>
</evidence>
<gene>
    <name evidence="1" type="ORF">RM530_15165</name>
</gene>
<proteinExistence type="predicted"/>
<evidence type="ECO:0000313" key="1">
    <source>
        <dbReference type="EMBL" id="MDT0498688.1"/>
    </source>
</evidence>
<dbReference type="Gene3D" id="3.40.630.40">
    <property type="entry name" value="Zn-dependent exopeptidases"/>
    <property type="match status" value="1"/>
</dbReference>
<dbReference type="Proteomes" id="UP001254608">
    <property type="component" value="Unassembled WGS sequence"/>
</dbReference>
<dbReference type="SUPFAM" id="SSF53187">
    <property type="entry name" value="Zn-dependent exopeptidases"/>
    <property type="match status" value="1"/>
</dbReference>
<accession>A0ABU2WMA7</accession>
<organism evidence="1 2">
    <name type="scientific">Banduia mediterranea</name>
    <dbReference type="NCBI Taxonomy" id="3075609"/>
    <lineage>
        <taxon>Bacteria</taxon>
        <taxon>Pseudomonadati</taxon>
        <taxon>Pseudomonadota</taxon>
        <taxon>Gammaproteobacteria</taxon>
        <taxon>Nevskiales</taxon>
        <taxon>Algiphilaceae</taxon>
        <taxon>Banduia</taxon>
    </lineage>
</organism>
<name>A0ABU2WMA7_9GAMM</name>
<sequence>MSVLDAATPTPLSTALAPLLAAGEPPAFSVLRAEGGSAFVLVCDHASARIPGSLGLLGLSEGERASHIAWDIGAAAVAQALSERLDASLILQNYSRLVVDCNRPPHSPEFIATQSEWGRVSGNLHLSAEQAAARRLQIFNPYHAAITTLLDQRMLARKPTILIAVHSFTPVYRGDSRPWHIGLMYRQDRHGLAAEMLKRLGRDERLTVGDNEPYAIDDDLDHTLPLHGEMRGIAHVGIEIRQDLIADQAGQKNWAGRLASLLKQLPAGLAAA</sequence>
<dbReference type="RefSeq" id="WP_311366101.1">
    <property type="nucleotide sequence ID" value="NZ_JAVRIC010000025.1"/>
</dbReference>
<dbReference type="EMBL" id="JAVRIC010000025">
    <property type="protein sequence ID" value="MDT0498688.1"/>
    <property type="molecule type" value="Genomic_DNA"/>
</dbReference>
<keyword evidence="2" id="KW-1185">Reference proteome</keyword>
<dbReference type="InterPro" id="IPR011227">
    <property type="entry name" value="UCP029730"/>
</dbReference>
<dbReference type="PIRSF" id="PIRSF029730">
    <property type="entry name" value="UCP029730"/>
    <property type="match status" value="1"/>
</dbReference>
<protein>
    <submittedName>
        <fullName evidence="1">N-formylglutamate amidohydrolase</fullName>
    </submittedName>
</protein>
<comment type="caution">
    <text evidence="1">The sequence shown here is derived from an EMBL/GenBank/DDBJ whole genome shotgun (WGS) entry which is preliminary data.</text>
</comment>